<dbReference type="InterPro" id="IPR009351">
    <property type="entry name" value="AlkZ-like"/>
</dbReference>
<dbReference type="InterPro" id="IPR036388">
    <property type="entry name" value="WH-like_DNA-bd_sf"/>
</dbReference>
<name>A0ABZ2GSH1_9BURK</name>
<dbReference type="Pfam" id="PF06224">
    <property type="entry name" value="AlkZ-like"/>
    <property type="match status" value="1"/>
</dbReference>
<evidence type="ECO:0000313" key="1">
    <source>
        <dbReference type="EMBL" id="WWO46962.1"/>
    </source>
</evidence>
<sequence length="103" mass="11493">MAQAHGTARGRTYTLAAGLYRADGDKAAYTRQMGFSGLQQEQMVLSYVQQHGSVRRAEVAELCRLTSLQAKNLLKRLRESGQLLQRGERRTAYYVPNDGTTSL</sequence>
<dbReference type="EMBL" id="CP142523">
    <property type="protein sequence ID" value="WWO46962.1"/>
    <property type="molecule type" value="Genomic_DNA"/>
</dbReference>
<dbReference type="SUPFAM" id="SSF46785">
    <property type="entry name" value="Winged helix' DNA-binding domain"/>
    <property type="match status" value="1"/>
</dbReference>
<organism evidence="1 2">
    <name type="scientific">Janthinobacterium aestuarii</name>
    <dbReference type="NCBI Taxonomy" id="2985511"/>
    <lineage>
        <taxon>Bacteria</taxon>
        <taxon>Pseudomonadati</taxon>
        <taxon>Pseudomonadota</taxon>
        <taxon>Betaproteobacteria</taxon>
        <taxon>Burkholderiales</taxon>
        <taxon>Oxalobacteraceae</taxon>
        <taxon>Janthinobacterium</taxon>
    </lineage>
</organism>
<keyword evidence="2" id="KW-1185">Reference proteome</keyword>
<dbReference type="Proteomes" id="UP001373909">
    <property type="component" value="Chromosome"/>
</dbReference>
<evidence type="ECO:0000313" key="2">
    <source>
        <dbReference type="Proteomes" id="UP001373909"/>
    </source>
</evidence>
<accession>A0ABZ2GSH1</accession>
<protein>
    <submittedName>
        <fullName evidence="1">Crosslink repair DNA glycosylase YcaQ family protein</fullName>
    </submittedName>
</protein>
<gene>
    <name evidence="1" type="ORF">OPV09_02245</name>
</gene>
<dbReference type="Gene3D" id="1.10.10.10">
    <property type="entry name" value="Winged helix-like DNA-binding domain superfamily/Winged helix DNA-binding domain"/>
    <property type="match status" value="1"/>
</dbReference>
<proteinExistence type="predicted"/>
<reference evidence="1 2" key="1">
    <citation type="submission" date="2024-01" db="EMBL/GenBank/DDBJ databases">
        <title>Draft genome sequences of nine bacterial species from freshwater ponds near Washington, DC.</title>
        <authorList>
            <person name="Pavloudi C."/>
            <person name="Oliver L."/>
            <person name="Slattery K."/>
            <person name="Lissner G."/>
            <person name="Saw J.H."/>
        </authorList>
    </citation>
    <scope>NUCLEOTIDE SEQUENCE [LARGE SCALE GENOMIC DNA]</scope>
    <source>
        <strain evidence="2">TB1-E2</strain>
    </source>
</reference>
<dbReference type="InterPro" id="IPR036390">
    <property type="entry name" value="WH_DNA-bd_sf"/>
</dbReference>
<dbReference type="RefSeq" id="WP_338680377.1">
    <property type="nucleotide sequence ID" value="NZ_CP142523.1"/>
</dbReference>